<evidence type="ECO:0000259" key="7">
    <source>
        <dbReference type="Pfam" id="PF00294"/>
    </source>
</evidence>
<evidence type="ECO:0000256" key="6">
    <source>
        <dbReference type="PIRNR" id="PIRNR000535"/>
    </source>
</evidence>
<dbReference type="Gene3D" id="3.40.1190.20">
    <property type="match status" value="1"/>
</dbReference>
<dbReference type="PANTHER" id="PTHR46566">
    <property type="entry name" value="1-PHOSPHOFRUCTOKINASE-RELATED"/>
    <property type="match status" value="1"/>
</dbReference>
<gene>
    <name evidence="8" type="ORF">IBL25_11635</name>
</gene>
<evidence type="ECO:0000256" key="2">
    <source>
        <dbReference type="ARBA" id="ARBA00022679"/>
    </source>
</evidence>
<keyword evidence="2 6" id="KW-0808">Transferase</keyword>
<keyword evidence="5" id="KW-0067">ATP-binding</keyword>
<comment type="similarity">
    <text evidence="1 6">Belongs to the carbohydrate kinase PfkB family.</text>
</comment>
<dbReference type="Proteomes" id="UP000603940">
    <property type="component" value="Unassembled WGS sequence"/>
</dbReference>
<reference evidence="8 9" key="1">
    <citation type="journal article" date="2009" name="Int. J. Syst. Evol. Microbiol.">
        <title>Transfer of Teichococcus ludipueritiae and Muricoccus roseus to the genus Roseomonas, as Roseomonas ludipueritiae comb. nov. and Roseomonas rosea comb. nov., respectively, and emended description of the genus Roseomonas.</title>
        <authorList>
            <person name="Sanchez-Porro C."/>
            <person name="Gallego V."/>
            <person name="Busse H.J."/>
            <person name="Kampfer P."/>
            <person name="Ventosa A."/>
        </authorList>
    </citation>
    <scope>NUCLEOTIDE SEQUENCE [LARGE SCALE GENOMIC DNA]</scope>
    <source>
        <strain evidence="8 9">DSM 14915</strain>
    </source>
</reference>
<comment type="caution">
    <text evidence="8">The sequence shown here is derived from an EMBL/GenBank/DDBJ whole genome shotgun (WGS) entry which is preliminary data.</text>
</comment>
<dbReference type="PANTHER" id="PTHR46566:SF5">
    <property type="entry name" value="1-PHOSPHOFRUCTOKINASE"/>
    <property type="match status" value="1"/>
</dbReference>
<keyword evidence="4" id="KW-0418">Kinase</keyword>
<dbReference type="RefSeq" id="WP_187778710.1">
    <property type="nucleotide sequence ID" value="NZ_JACTUZ010000042.1"/>
</dbReference>
<accession>A0ABR7R779</accession>
<protein>
    <recommendedName>
        <fullName evidence="6">Phosphofructokinase</fullName>
    </recommendedName>
</protein>
<dbReference type="NCBIfam" id="TIGR03168">
    <property type="entry name" value="1-PFK"/>
    <property type="match status" value="1"/>
</dbReference>
<dbReference type="InterPro" id="IPR011611">
    <property type="entry name" value="PfkB_dom"/>
</dbReference>
<evidence type="ECO:0000256" key="1">
    <source>
        <dbReference type="ARBA" id="ARBA00010688"/>
    </source>
</evidence>
<name>A0ABR7R779_9PROT</name>
<keyword evidence="3" id="KW-0547">Nucleotide-binding</keyword>
<feature type="domain" description="Carbohydrate kinase PfkB" evidence="7">
    <location>
        <begin position="23"/>
        <end position="292"/>
    </location>
</feature>
<evidence type="ECO:0000313" key="8">
    <source>
        <dbReference type="EMBL" id="MBC9177590.1"/>
    </source>
</evidence>
<sequence>MPPDAATPRIATVTLSPALDLTIRMPRLQAGEVNRTGPAELRPAGKGVNVAVMLSVLGEPSLAAALLGEGDVAAFEAFLRPFGIASEFVPLPGRCRINVKLVETEAGQVTDINPAGPQASGEALRQIAARLAARAPEIVVMSGSLPPGLPVDAWASLMQALAADGRKLLLDTSGPALEAALPAGPALLKPNRAELSALLGRPLPDRAALIEGALELRARGVEQVVVSDGGAGALFVLPDATLWARPPKVALTTTVGAGDAMVAGLTAALARGLDAEGTARLATGCAAAAVSRDVGAAGGGVPLLSEIERLAAAAEVTPL</sequence>
<evidence type="ECO:0000256" key="3">
    <source>
        <dbReference type="ARBA" id="ARBA00022741"/>
    </source>
</evidence>
<dbReference type="InterPro" id="IPR029056">
    <property type="entry name" value="Ribokinase-like"/>
</dbReference>
<evidence type="ECO:0000256" key="5">
    <source>
        <dbReference type="ARBA" id="ARBA00022840"/>
    </source>
</evidence>
<proteinExistence type="inferred from homology"/>
<dbReference type="InterPro" id="IPR017583">
    <property type="entry name" value="Tagatose/fructose_Pkinase"/>
</dbReference>
<dbReference type="PROSITE" id="PS00583">
    <property type="entry name" value="PFKB_KINASES_1"/>
    <property type="match status" value="1"/>
</dbReference>
<dbReference type="PIRSF" id="PIRSF000535">
    <property type="entry name" value="1PFK/6PFK/LacC"/>
    <property type="match status" value="1"/>
</dbReference>
<keyword evidence="9" id="KW-1185">Reference proteome</keyword>
<organism evidence="8 9">
    <name type="scientific">Pseudoroseomonas ludipueritiae</name>
    <dbReference type="NCBI Taxonomy" id="198093"/>
    <lineage>
        <taxon>Bacteria</taxon>
        <taxon>Pseudomonadati</taxon>
        <taxon>Pseudomonadota</taxon>
        <taxon>Alphaproteobacteria</taxon>
        <taxon>Acetobacterales</taxon>
        <taxon>Acetobacteraceae</taxon>
        <taxon>Pseudoroseomonas</taxon>
    </lineage>
</organism>
<dbReference type="SUPFAM" id="SSF53613">
    <property type="entry name" value="Ribokinase-like"/>
    <property type="match status" value="1"/>
</dbReference>
<evidence type="ECO:0000313" key="9">
    <source>
        <dbReference type="Proteomes" id="UP000603940"/>
    </source>
</evidence>
<dbReference type="Pfam" id="PF00294">
    <property type="entry name" value="PfkB"/>
    <property type="match status" value="1"/>
</dbReference>
<dbReference type="CDD" id="cd01164">
    <property type="entry name" value="FruK_PfkB_like"/>
    <property type="match status" value="1"/>
</dbReference>
<dbReference type="EMBL" id="JACTUZ010000042">
    <property type="protein sequence ID" value="MBC9177590.1"/>
    <property type="molecule type" value="Genomic_DNA"/>
</dbReference>
<dbReference type="InterPro" id="IPR002173">
    <property type="entry name" value="Carboh/pur_kinase_PfkB_CS"/>
</dbReference>
<evidence type="ECO:0000256" key="4">
    <source>
        <dbReference type="ARBA" id="ARBA00022777"/>
    </source>
</evidence>